<dbReference type="EMBL" id="FNNG01000033">
    <property type="protein sequence ID" value="SDX89561.1"/>
    <property type="molecule type" value="Genomic_DNA"/>
</dbReference>
<sequence length="208" mass="23832">MTLEQLKELGLDEEIAKKILEAYKEAIKDKYVPIERFNEVNEEKKELKNQLEDRDKQLQELKVKAAGNEELTAKITELEELNKQTKEEYENKIAALKKETAIELKLKDEKARNIKAVKALLDLDKVSLDGDNLIGLDEQLKGLKESDPYLFGEDKLSGREPKPPTDPVPNEYKKNPFSKEHFNLTEQGRIFRENPELAAKLKAAAEGK</sequence>
<feature type="compositionally biased region" description="Basic and acidic residues" evidence="2">
    <location>
        <begin position="150"/>
        <end position="163"/>
    </location>
</feature>
<protein>
    <submittedName>
        <fullName evidence="3">Phage minor structural protein GP20</fullName>
    </submittedName>
</protein>
<accession>A0A1H3FEZ1</accession>
<name>A0A1H3FEZ1_9FIRM</name>
<evidence type="ECO:0000313" key="4">
    <source>
        <dbReference type="Proteomes" id="UP000198828"/>
    </source>
</evidence>
<evidence type="ECO:0000256" key="1">
    <source>
        <dbReference type="SAM" id="Coils"/>
    </source>
</evidence>
<proteinExistence type="predicted"/>
<dbReference type="RefSeq" id="WP_093755262.1">
    <property type="nucleotide sequence ID" value="NZ_FNNG01000033.1"/>
</dbReference>
<gene>
    <name evidence="3" type="ORF">SAMN05660923_03123</name>
</gene>
<feature type="region of interest" description="Disordered" evidence="2">
    <location>
        <begin position="150"/>
        <end position="179"/>
    </location>
</feature>
<feature type="coiled-coil region" evidence="1">
    <location>
        <begin position="34"/>
        <end position="106"/>
    </location>
</feature>
<keyword evidence="1" id="KW-0175">Coiled coil</keyword>
<dbReference type="OrthoDB" id="2365850at2"/>
<organism evidence="3 4">
    <name type="scientific">Tepidimicrobium xylanilyticum</name>
    <dbReference type="NCBI Taxonomy" id="1123352"/>
    <lineage>
        <taxon>Bacteria</taxon>
        <taxon>Bacillati</taxon>
        <taxon>Bacillota</taxon>
        <taxon>Tissierellia</taxon>
        <taxon>Tissierellales</taxon>
        <taxon>Tepidimicrobiaceae</taxon>
        <taxon>Tepidimicrobium</taxon>
    </lineage>
</organism>
<reference evidence="3 4" key="1">
    <citation type="submission" date="2016-10" db="EMBL/GenBank/DDBJ databases">
        <authorList>
            <person name="de Groot N.N."/>
        </authorList>
    </citation>
    <scope>NUCLEOTIDE SEQUENCE [LARGE SCALE GENOMIC DNA]</scope>
    <source>
        <strain evidence="3 4">DSM 23310</strain>
    </source>
</reference>
<keyword evidence="4" id="KW-1185">Reference proteome</keyword>
<dbReference type="Pfam" id="PF06810">
    <property type="entry name" value="Phage_scaffold"/>
    <property type="match status" value="1"/>
</dbReference>
<dbReference type="Proteomes" id="UP000198828">
    <property type="component" value="Unassembled WGS sequence"/>
</dbReference>
<evidence type="ECO:0000256" key="2">
    <source>
        <dbReference type="SAM" id="MobiDB-lite"/>
    </source>
</evidence>
<dbReference type="AlphaFoldDB" id="A0A1H3FEZ1"/>
<evidence type="ECO:0000313" key="3">
    <source>
        <dbReference type="EMBL" id="SDX89561.1"/>
    </source>
</evidence>
<dbReference type="InterPro" id="IPR009636">
    <property type="entry name" value="SCAF"/>
</dbReference>